<dbReference type="EMBL" id="JAGQLN010000002">
    <property type="protein sequence ID" value="MCA9376378.1"/>
    <property type="molecule type" value="Genomic_DNA"/>
</dbReference>
<reference evidence="2" key="2">
    <citation type="journal article" date="2021" name="Microbiome">
        <title>Successional dynamics and alternative stable states in a saline activated sludge microbial community over 9 years.</title>
        <authorList>
            <person name="Wang Y."/>
            <person name="Ye J."/>
            <person name="Ju F."/>
            <person name="Liu L."/>
            <person name="Boyd J.A."/>
            <person name="Deng Y."/>
            <person name="Parks D.H."/>
            <person name="Jiang X."/>
            <person name="Yin X."/>
            <person name="Woodcroft B.J."/>
            <person name="Tyson G.W."/>
            <person name="Hugenholtz P."/>
            <person name="Polz M.F."/>
            <person name="Zhang T."/>
        </authorList>
    </citation>
    <scope>NUCLEOTIDE SEQUENCE</scope>
    <source>
        <strain evidence="2">HKST-UBA17</strain>
    </source>
</reference>
<evidence type="ECO:0000313" key="3">
    <source>
        <dbReference type="Proteomes" id="UP000741282"/>
    </source>
</evidence>
<accession>A0A955I8E4</accession>
<dbReference type="InterPro" id="IPR016181">
    <property type="entry name" value="Acyl_CoA_acyltransferase"/>
</dbReference>
<dbReference type="Pfam" id="PF00583">
    <property type="entry name" value="Acetyltransf_1"/>
    <property type="match status" value="1"/>
</dbReference>
<feature type="domain" description="N-acetyltransferase" evidence="1">
    <location>
        <begin position="1"/>
        <end position="154"/>
    </location>
</feature>
<comment type="caution">
    <text evidence="2">The sequence shown here is derived from an EMBL/GenBank/DDBJ whole genome shotgun (WGS) entry which is preliminary data.</text>
</comment>
<dbReference type="SUPFAM" id="SSF55729">
    <property type="entry name" value="Acyl-CoA N-acyltransferases (Nat)"/>
    <property type="match status" value="1"/>
</dbReference>
<gene>
    <name evidence="2" type="ORF">KC685_00475</name>
</gene>
<dbReference type="InterPro" id="IPR000182">
    <property type="entry name" value="GNAT_dom"/>
</dbReference>
<name>A0A955I8E4_9BACT</name>
<sequence length="154" mass="17947">MNIRKPQKNDIEIIRKILSQWTEKDEVEKYIERILNEINNKIEFNTRFWVITDNAIPIGVGGISEPLPKVKYLSKGNNPAEIKILYLDNNSRGKGAGKKLLVFLENVLFDKNHDEIIIRSAEKYKDTAYGFYEKFGYKLVDYIDNNMAVFIKSL</sequence>
<reference evidence="2" key="1">
    <citation type="submission" date="2020-04" db="EMBL/GenBank/DDBJ databases">
        <authorList>
            <person name="Zhang T."/>
        </authorList>
    </citation>
    <scope>NUCLEOTIDE SEQUENCE</scope>
    <source>
        <strain evidence="2">HKST-UBA17</strain>
    </source>
</reference>
<dbReference type="GO" id="GO:0016747">
    <property type="term" value="F:acyltransferase activity, transferring groups other than amino-acyl groups"/>
    <property type="evidence" value="ECO:0007669"/>
    <property type="project" value="InterPro"/>
</dbReference>
<protein>
    <submittedName>
        <fullName evidence="2">GNAT family N-acetyltransferase</fullName>
        <ecNumber evidence="2">2.3.1.-</ecNumber>
    </submittedName>
</protein>
<dbReference type="AlphaFoldDB" id="A0A955I8E4"/>
<dbReference type="PROSITE" id="PS51186">
    <property type="entry name" value="GNAT"/>
    <property type="match status" value="1"/>
</dbReference>
<keyword evidence="2" id="KW-0808">Transferase</keyword>
<evidence type="ECO:0000313" key="2">
    <source>
        <dbReference type="EMBL" id="MCA9376378.1"/>
    </source>
</evidence>
<keyword evidence="2" id="KW-0012">Acyltransferase</keyword>
<dbReference type="EC" id="2.3.1.-" evidence="2"/>
<organism evidence="2 3">
    <name type="scientific">Candidatus Dojkabacteria bacterium</name>
    <dbReference type="NCBI Taxonomy" id="2099670"/>
    <lineage>
        <taxon>Bacteria</taxon>
        <taxon>Candidatus Dojkabacteria</taxon>
    </lineage>
</organism>
<evidence type="ECO:0000259" key="1">
    <source>
        <dbReference type="PROSITE" id="PS51186"/>
    </source>
</evidence>
<proteinExistence type="predicted"/>
<dbReference type="Gene3D" id="3.40.630.30">
    <property type="match status" value="1"/>
</dbReference>
<dbReference type="Proteomes" id="UP000741282">
    <property type="component" value="Unassembled WGS sequence"/>
</dbReference>
<dbReference type="CDD" id="cd04301">
    <property type="entry name" value="NAT_SF"/>
    <property type="match status" value="1"/>
</dbReference>